<feature type="region of interest" description="Disordered" evidence="3">
    <location>
        <begin position="1"/>
        <end position="30"/>
    </location>
</feature>
<evidence type="ECO:0000313" key="5">
    <source>
        <dbReference type="EMBL" id="CDP34725.1"/>
    </source>
</evidence>
<dbReference type="GO" id="GO:0003713">
    <property type="term" value="F:transcription coactivator activity"/>
    <property type="evidence" value="ECO:0007669"/>
    <property type="project" value="TreeGrafter"/>
</dbReference>
<keyword evidence="2" id="KW-0175">Coiled coil</keyword>
<feature type="compositionally biased region" description="Polar residues" evidence="3">
    <location>
        <begin position="1"/>
        <end position="14"/>
    </location>
</feature>
<dbReference type="Pfam" id="PF06244">
    <property type="entry name" value="Ccdc124"/>
    <property type="match status" value="1"/>
</dbReference>
<dbReference type="InterPro" id="IPR054414">
    <property type="entry name" value="Ccdc124/Oxs1_C"/>
</dbReference>
<reference evidence="5" key="2">
    <citation type="submission" date="2014-06" db="EMBL/GenBank/DDBJ databases">
        <title>The complete genome of Blastobotrys (Arxula) adeninivorans LS3 - a yeast of biotechnological interest.</title>
        <authorList>
            <person name="Kunze G."/>
            <person name="Gaillardin C."/>
            <person name="Czernicka M."/>
            <person name="Durrens P."/>
            <person name="Martin T."/>
            <person name="Boer E."/>
            <person name="Gabaldon T."/>
            <person name="Cruz J."/>
            <person name="Talla E."/>
            <person name="Marck C."/>
            <person name="Goffeau A."/>
            <person name="Barbe V."/>
            <person name="Baret P."/>
            <person name="Baronian K."/>
            <person name="Beier S."/>
            <person name="Bleykasten C."/>
            <person name="Bode R."/>
            <person name="Casaregola S."/>
            <person name="Despons L."/>
            <person name="Fairhead C."/>
            <person name="Giersberg M."/>
            <person name="Gierski P."/>
            <person name="Hahnel U."/>
            <person name="Hartmann A."/>
            <person name="Jankowska D."/>
            <person name="Jubin C."/>
            <person name="Jung P."/>
            <person name="Lafontaine I."/>
            <person name="Leh-Louis V."/>
            <person name="Lemaire M."/>
            <person name="Marcet-Houben M."/>
            <person name="Mascher M."/>
            <person name="Morel G."/>
            <person name="Richard G.-F."/>
            <person name="Riechen J."/>
            <person name="Sacerdot C."/>
            <person name="Sarkar A."/>
            <person name="Savel G."/>
            <person name="Schacherer J."/>
            <person name="Sherman D."/>
            <person name="Straub M.-L."/>
            <person name="Stein N."/>
            <person name="Thierry A."/>
            <person name="Trautwein-Schult A."/>
            <person name="Westhof E."/>
            <person name="Worch S."/>
            <person name="Dujon B."/>
            <person name="Souciet J.-L."/>
            <person name="Wincker P."/>
            <person name="Scholz U."/>
            <person name="Neuveglise N."/>
        </authorList>
    </citation>
    <scope>NUCLEOTIDE SEQUENCE</scope>
    <source>
        <strain evidence="5">LS3</strain>
    </source>
</reference>
<feature type="domain" description="Coiled-coil" evidence="4">
    <location>
        <begin position="137"/>
        <end position="204"/>
    </location>
</feature>
<dbReference type="PANTHER" id="PTHR21680">
    <property type="entry name" value="COILED-COIL DOMAIN-CONTAINING PROTEIN 124"/>
    <property type="match status" value="1"/>
</dbReference>
<accession>A0A060T0X1</accession>
<dbReference type="PhylomeDB" id="A0A060T0X1"/>
<sequence>MATQVEFSRTQARTRTVHKSGDGEYTYANPELFKDPSRFEAGNDTDWDYSQGNPINPYDVFVDMSVRPTNGTGFVVNSFLFLMFNGATKQKAAEATRPPQAAGNGQDKPGNRPQDTDDEYAWMDNVNFDDDFTWFEALDALTDDIRAGKTSDEKAVKRLFDMTARTYERSRLPEVKDHHPGLRLNQYKKLILEEFEKSSQNPYNWPVVAKNGHRR</sequence>
<evidence type="ECO:0000256" key="2">
    <source>
        <dbReference type="ARBA" id="ARBA00023054"/>
    </source>
</evidence>
<comment type="similarity">
    <text evidence="1">Belongs to the CCDC124 family.</text>
</comment>
<proteinExistence type="inferred from homology"/>
<dbReference type="InterPro" id="IPR010422">
    <property type="entry name" value="Ccdc124/Oxs1"/>
</dbReference>
<dbReference type="EMBL" id="HG937693">
    <property type="protein sequence ID" value="CDP34725.1"/>
    <property type="molecule type" value="Genomic_DNA"/>
</dbReference>
<dbReference type="AlphaFoldDB" id="A0A060T0X1"/>
<dbReference type="PANTHER" id="PTHR21680:SF0">
    <property type="entry name" value="COILED-COIL DOMAIN-CONTAINING PROTEIN 124"/>
    <property type="match status" value="1"/>
</dbReference>
<dbReference type="GO" id="GO:0005634">
    <property type="term" value="C:nucleus"/>
    <property type="evidence" value="ECO:0007669"/>
    <property type="project" value="TreeGrafter"/>
</dbReference>
<dbReference type="GO" id="GO:0006366">
    <property type="term" value="P:transcription by RNA polymerase II"/>
    <property type="evidence" value="ECO:0007669"/>
    <property type="project" value="TreeGrafter"/>
</dbReference>
<feature type="region of interest" description="Disordered" evidence="3">
    <location>
        <begin position="92"/>
        <end position="118"/>
    </location>
</feature>
<protein>
    <submittedName>
        <fullName evidence="5">ARAD1C19096p</fullName>
    </submittedName>
</protein>
<name>A0A060T0X1_BLAAD</name>
<evidence type="ECO:0000256" key="1">
    <source>
        <dbReference type="ARBA" id="ARBA00008296"/>
    </source>
</evidence>
<evidence type="ECO:0000256" key="3">
    <source>
        <dbReference type="SAM" id="MobiDB-lite"/>
    </source>
</evidence>
<reference evidence="5" key="1">
    <citation type="submission" date="2014-02" db="EMBL/GenBank/DDBJ databases">
        <authorList>
            <person name="Genoscope - CEA"/>
        </authorList>
    </citation>
    <scope>NUCLEOTIDE SEQUENCE</scope>
    <source>
        <strain evidence="5">LS3</strain>
    </source>
</reference>
<evidence type="ECO:0000259" key="4">
    <source>
        <dbReference type="Pfam" id="PF06244"/>
    </source>
</evidence>
<gene>
    <name evidence="5" type="ORF">GNLVRS02_ARAD1C19096g</name>
</gene>
<organism evidence="5">
    <name type="scientific">Blastobotrys adeninivorans</name>
    <name type="common">Yeast</name>
    <name type="synonym">Arxula adeninivorans</name>
    <dbReference type="NCBI Taxonomy" id="409370"/>
    <lineage>
        <taxon>Eukaryota</taxon>
        <taxon>Fungi</taxon>
        <taxon>Dikarya</taxon>
        <taxon>Ascomycota</taxon>
        <taxon>Saccharomycotina</taxon>
        <taxon>Dipodascomycetes</taxon>
        <taxon>Dipodascales</taxon>
        <taxon>Trichomonascaceae</taxon>
        <taxon>Blastobotrys</taxon>
    </lineage>
</organism>